<organism evidence="10 11">
    <name type="scientific">Fraxinus pennsylvanica</name>
    <dbReference type="NCBI Taxonomy" id="56036"/>
    <lineage>
        <taxon>Eukaryota</taxon>
        <taxon>Viridiplantae</taxon>
        <taxon>Streptophyta</taxon>
        <taxon>Embryophyta</taxon>
        <taxon>Tracheophyta</taxon>
        <taxon>Spermatophyta</taxon>
        <taxon>Magnoliopsida</taxon>
        <taxon>eudicotyledons</taxon>
        <taxon>Gunneridae</taxon>
        <taxon>Pentapetalae</taxon>
        <taxon>asterids</taxon>
        <taxon>lamiids</taxon>
        <taxon>Lamiales</taxon>
        <taxon>Oleaceae</taxon>
        <taxon>Oleeae</taxon>
        <taxon>Fraxinus</taxon>
    </lineage>
</organism>
<evidence type="ECO:0000256" key="4">
    <source>
        <dbReference type="ARBA" id="ARBA00023015"/>
    </source>
</evidence>
<dbReference type="GO" id="GO:0009734">
    <property type="term" value="P:auxin-activated signaling pathway"/>
    <property type="evidence" value="ECO:0007669"/>
    <property type="project" value="UniProtKB-UniRule"/>
</dbReference>
<evidence type="ECO:0000313" key="10">
    <source>
        <dbReference type="EMBL" id="CAI9758941.1"/>
    </source>
</evidence>
<dbReference type="EMBL" id="OU503039">
    <property type="protein sequence ID" value="CAI9758941.1"/>
    <property type="molecule type" value="Genomic_DNA"/>
</dbReference>
<comment type="subcellular location">
    <subcellularLocation>
        <location evidence="1 8">Nucleus</location>
    </subcellularLocation>
</comment>
<sequence>MELQLKLALSSNLNEGFDLNNHNEEQEYGEDYRSMKKKRSFDETFEEIKNVQVPQTLPLLDHIDLPDEEDGIVGWPPINSRRMKICHHQHNRRGCTTPTNYMAVKNGCGTDGSRSNSTYVKVKMEGIGIARKIDLSRHHSYQALIDTLMAIFGNAKVQGYKLAYQDKEGDWLLAGDMPWETFINSVQRLKLSRNGHWFHGG</sequence>
<gene>
    <name evidence="10" type="ORF">FPE_LOCUS6371</name>
</gene>
<feature type="domain" description="PB1" evidence="9">
    <location>
        <begin position="117"/>
        <end position="196"/>
    </location>
</feature>
<comment type="function">
    <text evidence="8">Aux/IAA proteins are short-lived transcriptional factors that function as repressors of early auxin response genes at low auxin concentrations.</text>
</comment>
<keyword evidence="5 8" id="KW-0804">Transcription</keyword>
<dbReference type="AlphaFoldDB" id="A0AAD1YWR8"/>
<proteinExistence type="inferred from homology"/>
<keyword evidence="3 8" id="KW-0678">Repressor</keyword>
<dbReference type="Pfam" id="PF02309">
    <property type="entry name" value="AUX_IAA"/>
    <property type="match status" value="2"/>
</dbReference>
<dbReference type="PROSITE" id="PS51745">
    <property type="entry name" value="PB1"/>
    <property type="match status" value="1"/>
</dbReference>
<evidence type="ECO:0000256" key="7">
    <source>
        <dbReference type="ARBA" id="ARBA00023294"/>
    </source>
</evidence>
<dbReference type="GO" id="GO:0005634">
    <property type="term" value="C:nucleus"/>
    <property type="evidence" value="ECO:0007669"/>
    <property type="project" value="UniProtKB-SubCell"/>
</dbReference>
<dbReference type="GO" id="GO:0006355">
    <property type="term" value="P:regulation of DNA-templated transcription"/>
    <property type="evidence" value="ECO:0007669"/>
    <property type="project" value="InterPro"/>
</dbReference>
<dbReference type="PANTHER" id="PTHR31734">
    <property type="entry name" value="AUXIN-RESPONSIVE PROTEIN IAA17"/>
    <property type="match status" value="1"/>
</dbReference>
<dbReference type="Proteomes" id="UP000834106">
    <property type="component" value="Chromosome 4"/>
</dbReference>
<evidence type="ECO:0000256" key="1">
    <source>
        <dbReference type="ARBA" id="ARBA00004123"/>
    </source>
</evidence>
<keyword evidence="6 8" id="KW-0539">Nucleus</keyword>
<evidence type="ECO:0000259" key="9">
    <source>
        <dbReference type="PROSITE" id="PS51745"/>
    </source>
</evidence>
<name>A0AAD1YWR8_9LAMI</name>
<dbReference type="InterPro" id="IPR033389">
    <property type="entry name" value="AUX/IAA_dom"/>
</dbReference>
<evidence type="ECO:0000313" key="11">
    <source>
        <dbReference type="Proteomes" id="UP000834106"/>
    </source>
</evidence>
<keyword evidence="4 8" id="KW-0805">Transcription regulation</keyword>
<evidence type="ECO:0000256" key="2">
    <source>
        <dbReference type="ARBA" id="ARBA00006728"/>
    </source>
</evidence>
<keyword evidence="7 8" id="KW-0927">Auxin signaling pathway</keyword>
<accession>A0AAD1YWR8</accession>
<dbReference type="PANTHER" id="PTHR31734:SF38">
    <property type="entry name" value="AUXIN-RESPONSIVE PROTEIN IAA29"/>
    <property type="match status" value="1"/>
</dbReference>
<reference evidence="10" key="1">
    <citation type="submission" date="2023-05" db="EMBL/GenBank/DDBJ databases">
        <authorList>
            <person name="Huff M."/>
        </authorList>
    </citation>
    <scope>NUCLEOTIDE SEQUENCE</scope>
</reference>
<dbReference type="InterPro" id="IPR053793">
    <property type="entry name" value="PB1-like"/>
</dbReference>
<keyword evidence="11" id="KW-1185">Reference proteome</keyword>
<dbReference type="SUPFAM" id="SSF54277">
    <property type="entry name" value="CAD &amp; PB1 domains"/>
    <property type="match status" value="1"/>
</dbReference>
<comment type="similarity">
    <text evidence="2 8">Belongs to the Aux/IAA family.</text>
</comment>
<evidence type="ECO:0000256" key="5">
    <source>
        <dbReference type="ARBA" id="ARBA00023163"/>
    </source>
</evidence>
<evidence type="ECO:0000256" key="8">
    <source>
        <dbReference type="RuleBase" id="RU004549"/>
    </source>
</evidence>
<protein>
    <recommendedName>
        <fullName evidence="8">Auxin-responsive protein</fullName>
    </recommendedName>
</protein>
<dbReference type="InterPro" id="IPR003311">
    <property type="entry name" value="AUX_IAA"/>
</dbReference>
<evidence type="ECO:0000256" key="3">
    <source>
        <dbReference type="ARBA" id="ARBA00022491"/>
    </source>
</evidence>
<evidence type="ECO:0000256" key="6">
    <source>
        <dbReference type="ARBA" id="ARBA00023242"/>
    </source>
</evidence>
<comment type="subunit">
    <text evidence="8">Homodimers and heterodimers.</text>
</comment>
<dbReference type="Gene3D" id="3.10.20.90">
    <property type="entry name" value="Phosphatidylinositol 3-kinase Catalytic Subunit, Chain A, domain 1"/>
    <property type="match status" value="1"/>
</dbReference>